<dbReference type="Gene3D" id="2.60.40.3510">
    <property type="match status" value="1"/>
</dbReference>
<dbReference type="AlphaFoldDB" id="A0AAD9JGN3"/>
<evidence type="ECO:0000256" key="4">
    <source>
        <dbReference type="ARBA" id="ARBA00022989"/>
    </source>
</evidence>
<dbReference type="Pfam" id="PF07657">
    <property type="entry name" value="MNNL"/>
    <property type="match status" value="1"/>
</dbReference>
<dbReference type="Proteomes" id="UP001208570">
    <property type="component" value="Unassembled WGS sequence"/>
</dbReference>
<keyword evidence="2 5" id="KW-0812">Transmembrane</keyword>
<dbReference type="GO" id="GO:0007219">
    <property type="term" value="P:Notch signaling pathway"/>
    <property type="evidence" value="ECO:0007669"/>
    <property type="project" value="InterPro"/>
</dbReference>
<sequence length="123" mass="13698">MAVINRGSNTRQHFINDIRMAVIVSDIVIVTMTFYTLVLIESTTAIEGFIAITFERYSNPTGGAANGQCCDGRAFLCENHGCDYVFKLCLDDEDRYISISLSVFRYVCMSVSLPSVIVLTNHI</sequence>
<feature type="transmembrane region" description="Helical" evidence="5">
    <location>
        <begin position="21"/>
        <end position="40"/>
    </location>
</feature>
<evidence type="ECO:0000313" key="7">
    <source>
        <dbReference type="EMBL" id="KAK2152656.1"/>
    </source>
</evidence>
<gene>
    <name evidence="7" type="ORF">LSH36_322g01008</name>
</gene>
<dbReference type="InterPro" id="IPR011651">
    <property type="entry name" value="Notch_ligand_N"/>
</dbReference>
<evidence type="ECO:0000256" key="2">
    <source>
        <dbReference type="ARBA" id="ARBA00022692"/>
    </source>
</evidence>
<keyword evidence="8" id="KW-1185">Reference proteome</keyword>
<comment type="caution">
    <text evidence="7">The sequence shown here is derived from an EMBL/GenBank/DDBJ whole genome shotgun (WGS) entry which is preliminary data.</text>
</comment>
<evidence type="ECO:0000256" key="1">
    <source>
        <dbReference type="ARBA" id="ARBA00022536"/>
    </source>
</evidence>
<evidence type="ECO:0000256" key="3">
    <source>
        <dbReference type="ARBA" id="ARBA00022737"/>
    </source>
</evidence>
<evidence type="ECO:0000256" key="5">
    <source>
        <dbReference type="SAM" id="Phobius"/>
    </source>
</evidence>
<protein>
    <recommendedName>
        <fullName evidence="6">Notch ligand N-terminal domain-containing protein</fullName>
    </recommendedName>
</protein>
<dbReference type="GO" id="GO:0016020">
    <property type="term" value="C:membrane"/>
    <property type="evidence" value="ECO:0007669"/>
    <property type="project" value="UniProtKB-SubCell"/>
</dbReference>
<proteinExistence type="predicted"/>
<reference evidence="7" key="1">
    <citation type="journal article" date="2023" name="Mol. Biol. Evol.">
        <title>Third-Generation Sequencing Reveals the Adaptive Role of the Epigenome in Three Deep-Sea Polychaetes.</title>
        <authorList>
            <person name="Perez M."/>
            <person name="Aroh O."/>
            <person name="Sun Y."/>
            <person name="Lan Y."/>
            <person name="Juniper S.K."/>
            <person name="Young C.R."/>
            <person name="Angers B."/>
            <person name="Qian P.Y."/>
        </authorList>
    </citation>
    <scope>NUCLEOTIDE SEQUENCE</scope>
    <source>
        <strain evidence="7">P08H-3</strain>
    </source>
</reference>
<keyword evidence="1" id="KW-0245">EGF-like domain</keyword>
<organism evidence="7 8">
    <name type="scientific">Paralvinella palmiformis</name>
    <dbReference type="NCBI Taxonomy" id="53620"/>
    <lineage>
        <taxon>Eukaryota</taxon>
        <taxon>Metazoa</taxon>
        <taxon>Spiralia</taxon>
        <taxon>Lophotrochozoa</taxon>
        <taxon>Annelida</taxon>
        <taxon>Polychaeta</taxon>
        <taxon>Sedentaria</taxon>
        <taxon>Canalipalpata</taxon>
        <taxon>Terebellida</taxon>
        <taxon>Terebelliformia</taxon>
        <taxon>Alvinellidae</taxon>
        <taxon>Paralvinella</taxon>
    </lineage>
</organism>
<dbReference type="EMBL" id="JAODUP010000322">
    <property type="protein sequence ID" value="KAK2152656.1"/>
    <property type="molecule type" value="Genomic_DNA"/>
</dbReference>
<accession>A0AAD9JGN3</accession>
<feature type="domain" description="Notch ligand N-terminal" evidence="6">
    <location>
        <begin position="48"/>
        <end position="92"/>
    </location>
</feature>
<evidence type="ECO:0000313" key="8">
    <source>
        <dbReference type="Proteomes" id="UP001208570"/>
    </source>
</evidence>
<keyword evidence="3" id="KW-0677">Repeat</keyword>
<keyword evidence="4 5" id="KW-1133">Transmembrane helix</keyword>
<name>A0AAD9JGN3_9ANNE</name>
<keyword evidence="5" id="KW-0472">Membrane</keyword>
<evidence type="ECO:0000259" key="6">
    <source>
        <dbReference type="Pfam" id="PF07657"/>
    </source>
</evidence>